<feature type="region of interest" description="Disordered" evidence="2">
    <location>
        <begin position="1"/>
        <end position="29"/>
    </location>
</feature>
<dbReference type="HOGENOM" id="CLU_366076_0_0_1"/>
<feature type="region of interest" description="Disordered" evidence="2">
    <location>
        <begin position="231"/>
        <end position="287"/>
    </location>
</feature>
<feature type="compositionally biased region" description="Basic and acidic residues" evidence="2">
    <location>
        <begin position="265"/>
        <end position="277"/>
    </location>
</feature>
<dbReference type="Proteomes" id="UP000054485">
    <property type="component" value="Unassembled WGS sequence"/>
</dbReference>
<evidence type="ECO:0000313" key="3">
    <source>
        <dbReference type="EMBL" id="KIK48317.1"/>
    </source>
</evidence>
<feature type="compositionally biased region" description="Polar residues" evidence="2">
    <location>
        <begin position="1"/>
        <end position="10"/>
    </location>
</feature>
<reference evidence="3 4" key="1">
    <citation type="submission" date="2014-04" db="EMBL/GenBank/DDBJ databases">
        <authorList>
            <consortium name="DOE Joint Genome Institute"/>
            <person name="Kuo A."/>
            <person name="Ruytinx J."/>
            <person name="Rineau F."/>
            <person name="Colpaert J."/>
            <person name="Kohler A."/>
            <person name="Nagy L.G."/>
            <person name="Floudas D."/>
            <person name="Copeland A."/>
            <person name="Barry K.W."/>
            <person name="Cichocki N."/>
            <person name="Veneault-Fourrey C."/>
            <person name="LaButti K."/>
            <person name="Lindquist E.A."/>
            <person name="Lipzen A."/>
            <person name="Lundell T."/>
            <person name="Morin E."/>
            <person name="Murat C."/>
            <person name="Sun H."/>
            <person name="Tunlid A."/>
            <person name="Henrissat B."/>
            <person name="Grigoriev I.V."/>
            <person name="Hibbett D.S."/>
            <person name="Martin F."/>
            <person name="Nordberg H.P."/>
            <person name="Cantor M.N."/>
            <person name="Hua S.X."/>
        </authorList>
    </citation>
    <scope>NUCLEOTIDE SEQUENCE [LARGE SCALE GENOMIC DNA]</scope>
    <source>
        <strain evidence="3 4">UH-Slu-Lm8-n1</strain>
    </source>
</reference>
<feature type="coiled-coil region" evidence="1">
    <location>
        <begin position="536"/>
        <end position="570"/>
    </location>
</feature>
<keyword evidence="4" id="KW-1185">Reference proteome</keyword>
<proteinExistence type="predicted"/>
<dbReference type="AlphaFoldDB" id="A0A0D0BRL6"/>
<sequence>MPADMQSQISVPYVPSYDQFRPPSPAKGQCKGKFRSFLPSFVDRAIFRAKPTAHRDTAESRPEGDRAINVDSIATKSHALRRLTKQLGLTETQKSRTENGGLRTSFVAVNKERKAAPQALDKAQRHSRAVQEQLNLDHKAMQSEVSEIIQTYDSKLRDMKELNMRQGAQVIKHQSKLFDRDERIAHLEIFEISSPVVESAVRGISARNLESASQADTGSQGWVMEVQVTAEHQSKPQPAAVVERNSTMKHEPERREKLVKRQRNIVHDASERRKDDPFASEPNLAPHRRIRNALADARDRTLATISELKDVRRKKDEQQPSKASHDHQAGFTAFQDIRGLLADAQACGAKTQAAISDMKKVCRNEDEQHPSQTCHGHQAEFAAYQDQIAALTSERDTLSRELKRSTRMANSNAFLLNSVELQAQCLLSEHDALIVEHQQEKARSQQQIRELETQLEETTASASRVRERCKAERKQRLEVEEQLKLERIQSAQNHRDHLDEMFMLFRENAEQANLIETLNRNFAEQRTTLQKAHIQLDLANNAQAILKRKLQKMEIASQQAQENIKSLNSTPPKAQGSIFRNLSKRLSRNGSRQVSHKGSPLIAQEIVENEKAQPPVAATSTFSSSATSAHKVDGVTSQHAHRMLSCPPEHPPIAEPPPRDLPNDTLDVSTASIFGDGGVDLLLEPSEDVKEGNGLASLYSMLSVVRMYAPSPVRSPSEIWPRRRNVDPFKIPVQPDGMQAKADGAAVGQTWSLFHLFSERSL</sequence>
<name>A0A0D0BRL6_9AGAM</name>
<reference evidence="4" key="2">
    <citation type="submission" date="2015-01" db="EMBL/GenBank/DDBJ databases">
        <title>Evolutionary Origins and Diversification of the Mycorrhizal Mutualists.</title>
        <authorList>
            <consortium name="DOE Joint Genome Institute"/>
            <consortium name="Mycorrhizal Genomics Consortium"/>
            <person name="Kohler A."/>
            <person name="Kuo A."/>
            <person name="Nagy L.G."/>
            <person name="Floudas D."/>
            <person name="Copeland A."/>
            <person name="Barry K.W."/>
            <person name="Cichocki N."/>
            <person name="Veneault-Fourrey C."/>
            <person name="LaButti K."/>
            <person name="Lindquist E.A."/>
            <person name="Lipzen A."/>
            <person name="Lundell T."/>
            <person name="Morin E."/>
            <person name="Murat C."/>
            <person name="Riley R."/>
            <person name="Ohm R."/>
            <person name="Sun H."/>
            <person name="Tunlid A."/>
            <person name="Henrissat B."/>
            <person name="Grigoriev I.V."/>
            <person name="Hibbett D.S."/>
            <person name="Martin F."/>
        </authorList>
    </citation>
    <scope>NUCLEOTIDE SEQUENCE [LARGE SCALE GENOMIC DNA]</scope>
    <source>
        <strain evidence="4">UH-Slu-Lm8-n1</strain>
    </source>
</reference>
<dbReference type="EMBL" id="KN835139">
    <property type="protein sequence ID" value="KIK48317.1"/>
    <property type="molecule type" value="Genomic_DNA"/>
</dbReference>
<dbReference type="InParanoid" id="A0A0D0BRL6"/>
<feature type="coiled-coil region" evidence="1">
    <location>
        <begin position="381"/>
        <end position="482"/>
    </location>
</feature>
<organism evidence="3 4">
    <name type="scientific">Suillus luteus UH-Slu-Lm8-n1</name>
    <dbReference type="NCBI Taxonomy" id="930992"/>
    <lineage>
        <taxon>Eukaryota</taxon>
        <taxon>Fungi</taxon>
        <taxon>Dikarya</taxon>
        <taxon>Basidiomycota</taxon>
        <taxon>Agaricomycotina</taxon>
        <taxon>Agaricomycetes</taxon>
        <taxon>Agaricomycetidae</taxon>
        <taxon>Boletales</taxon>
        <taxon>Suillineae</taxon>
        <taxon>Suillaceae</taxon>
        <taxon>Suillus</taxon>
    </lineage>
</organism>
<evidence type="ECO:0000256" key="1">
    <source>
        <dbReference type="SAM" id="Coils"/>
    </source>
</evidence>
<protein>
    <submittedName>
        <fullName evidence="3">Uncharacterized protein</fullName>
    </submittedName>
</protein>
<feature type="region of interest" description="Disordered" evidence="2">
    <location>
        <begin position="308"/>
        <end position="328"/>
    </location>
</feature>
<feature type="compositionally biased region" description="Basic and acidic residues" evidence="2">
    <location>
        <begin position="246"/>
        <end position="256"/>
    </location>
</feature>
<dbReference type="OrthoDB" id="2653295at2759"/>
<evidence type="ECO:0000256" key="2">
    <source>
        <dbReference type="SAM" id="MobiDB-lite"/>
    </source>
</evidence>
<accession>A0A0D0BRL6</accession>
<keyword evidence="1" id="KW-0175">Coiled coil</keyword>
<gene>
    <name evidence="3" type="ORF">CY34DRAFT_104114</name>
</gene>
<evidence type="ECO:0000313" key="4">
    <source>
        <dbReference type="Proteomes" id="UP000054485"/>
    </source>
</evidence>